<name>A0A4R1XNR2_ACICA</name>
<evidence type="ECO:0000313" key="2">
    <source>
        <dbReference type="Proteomes" id="UP000294963"/>
    </source>
</evidence>
<proteinExistence type="predicted"/>
<keyword evidence="2" id="KW-1185">Reference proteome</keyword>
<accession>A0A4R1XNR2</accession>
<dbReference type="Proteomes" id="UP000294963">
    <property type="component" value="Unassembled WGS sequence"/>
</dbReference>
<gene>
    <name evidence="1" type="ORF">EC844_11652</name>
</gene>
<sequence>MDQHGAIEIGMFKLKAEVQLEDAILAYTHMVRHFLSQQADWQAQSLIVLEDQTLIDLAWSKNIAAAKTICKQWMDNPACLKFLSLIDPMSMQFGQVLHIQNSQA</sequence>
<organism evidence="1 2">
    <name type="scientific">Acinetobacter calcoaceticus</name>
    <dbReference type="NCBI Taxonomy" id="471"/>
    <lineage>
        <taxon>Bacteria</taxon>
        <taxon>Pseudomonadati</taxon>
        <taxon>Pseudomonadota</taxon>
        <taxon>Gammaproteobacteria</taxon>
        <taxon>Moraxellales</taxon>
        <taxon>Moraxellaceae</taxon>
        <taxon>Acinetobacter</taxon>
        <taxon>Acinetobacter calcoaceticus/baumannii complex</taxon>
    </lineage>
</organism>
<dbReference type="AlphaFoldDB" id="A0A4R1XNR2"/>
<comment type="caution">
    <text evidence="1">The sequence shown here is derived from an EMBL/GenBank/DDBJ whole genome shotgun (WGS) entry which is preliminary data.</text>
</comment>
<protein>
    <submittedName>
        <fullName evidence="1">Uncharacterized protein</fullName>
    </submittedName>
</protein>
<reference evidence="1 2" key="1">
    <citation type="submission" date="2019-03" db="EMBL/GenBank/DDBJ databases">
        <title>Genomic analyses of the natural microbiome of Caenorhabditis elegans.</title>
        <authorList>
            <person name="Samuel B."/>
        </authorList>
    </citation>
    <scope>NUCLEOTIDE SEQUENCE [LARGE SCALE GENOMIC DNA]</scope>
    <source>
        <strain evidence="1 2">JUb89</strain>
    </source>
</reference>
<evidence type="ECO:0000313" key="1">
    <source>
        <dbReference type="EMBL" id="TCM65089.1"/>
    </source>
</evidence>
<dbReference type="EMBL" id="SLVJ01000016">
    <property type="protein sequence ID" value="TCM65089.1"/>
    <property type="molecule type" value="Genomic_DNA"/>
</dbReference>
<dbReference type="OrthoDB" id="8419030at2"/>